<dbReference type="SUPFAM" id="SSF54523">
    <property type="entry name" value="Pili subunits"/>
    <property type="match status" value="1"/>
</dbReference>
<comment type="subcellular location">
    <subcellularLocation>
        <location evidence="1">Cell inner membrane</location>
        <topology evidence="1">Single-pass membrane protein</topology>
    </subcellularLocation>
</comment>
<feature type="domain" description="General secretion pathway GspH" evidence="12">
    <location>
        <begin position="52"/>
        <end position="175"/>
    </location>
</feature>
<feature type="transmembrane region" description="Helical" evidence="11">
    <location>
        <begin position="21"/>
        <end position="42"/>
    </location>
</feature>
<keyword evidence="8 11" id="KW-0472">Membrane</keyword>
<reference evidence="13 14" key="1">
    <citation type="journal article" date="2014" name="Genome Announc.">
        <title>Draft Genome Sequence of the Haloacid-Degrading Burkholderia caribensis Strain MBA4.</title>
        <authorList>
            <person name="Pan Y."/>
            <person name="Kong K.F."/>
            <person name="Tsang J.S."/>
        </authorList>
    </citation>
    <scope>NUCLEOTIDE SEQUENCE [LARGE SCALE GENOMIC DNA]</scope>
    <source>
        <strain evidence="13 14">MBA4</strain>
    </source>
</reference>
<name>A0A0P0R7A2_9BURK</name>
<keyword evidence="4" id="KW-0488">Methylation</keyword>
<dbReference type="NCBIfam" id="TIGR02532">
    <property type="entry name" value="IV_pilin_GFxxxE"/>
    <property type="match status" value="1"/>
</dbReference>
<dbReference type="Gene3D" id="3.55.40.10">
    <property type="entry name" value="minor pseudopilin epsh domain"/>
    <property type="match status" value="1"/>
</dbReference>
<evidence type="ECO:0000256" key="1">
    <source>
        <dbReference type="ARBA" id="ARBA00004377"/>
    </source>
</evidence>
<dbReference type="Proteomes" id="UP000019146">
    <property type="component" value="Chromosome 1"/>
</dbReference>
<dbReference type="Pfam" id="PF07963">
    <property type="entry name" value="N_methyl"/>
    <property type="match status" value="1"/>
</dbReference>
<keyword evidence="6 11" id="KW-0812">Transmembrane</keyword>
<evidence type="ECO:0000256" key="8">
    <source>
        <dbReference type="ARBA" id="ARBA00023136"/>
    </source>
</evidence>
<dbReference type="GO" id="GO:0015628">
    <property type="term" value="P:protein secretion by the type II secretion system"/>
    <property type="evidence" value="ECO:0007669"/>
    <property type="project" value="InterPro"/>
</dbReference>
<protein>
    <recommendedName>
        <fullName evidence="2">Type II secretion system protein H</fullName>
    </recommendedName>
    <alternativeName>
        <fullName evidence="10">General secretion pathway protein H</fullName>
    </alternativeName>
</protein>
<comment type="similarity">
    <text evidence="9">Belongs to the GSP H family.</text>
</comment>
<organism evidence="13 14">
    <name type="scientific">Paraburkholderia caribensis MBA4</name>
    <dbReference type="NCBI Taxonomy" id="1323664"/>
    <lineage>
        <taxon>Bacteria</taxon>
        <taxon>Pseudomonadati</taxon>
        <taxon>Pseudomonadota</taxon>
        <taxon>Betaproteobacteria</taxon>
        <taxon>Burkholderiales</taxon>
        <taxon>Burkholderiaceae</taxon>
        <taxon>Paraburkholderia</taxon>
    </lineage>
</organism>
<dbReference type="AlphaFoldDB" id="A0A0P0R7A2"/>
<proteinExistence type="inferred from homology"/>
<sequence length="188" mass="20274">MLMKRNAHTRRVCRGFTLFETLVVIALLAIVATLTVPSFVAWRVRDQVDARARALLSTLSYARGEALRRGARVTVCRIDAARRCLAAGQPCKTGVVDWSCGWAVMIEHGGGFYPLRAQPDLAPVSIVGALTNLTFTPPAGQAYGSFRSFDIGPRVESKATQGKEWRRCIRIAAGGRARIVDGACGAAA</sequence>
<evidence type="ECO:0000256" key="3">
    <source>
        <dbReference type="ARBA" id="ARBA00022475"/>
    </source>
</evidence>
<evidence type="ECO:0000256" key="11">
    <source>
        <dbReference type="SAM" id="Phobius"/>
    </source>
</evidence>
<evidence type="ECO:0000256" key="5">
    <source>
        <dbReference type="ARBA" id="ARBA00022519"/>
    </source>
</evidence>
<dbReference type="InterPro" id="IPR012902">
    <property type="entry name" value="N_methyl_site"/>
</dbReference>
<dbReference type="GO" id="GO:0015627">
    <property type="term" value="C:type II protein secretion system complex"/>
    <property type="evidence" value="ECO:0007669"/>
    <property type="project" value="InterPro"/>
</dbReference>
<evidence type="ECO:0000256" key="4">
    <source>
        <dbReference type="ARBA" id="ARBA00022481"/>
    </source>
</evidence>
<gene>
    <name evidence="13" type="ORF">K788_0004916</name>
</gene>
<evidence type="ECO:0000256" key="10">
    <source>
        <dbReference type="ARBA" id="ARBA00030775"/>
    </source>
</evidence>
<dbReference type="InterPro" id="IPR022346">
    <property type="entry name" value="T2SS_GspH"/>
</dbReference>
<evidence type="ECO:0000256" key="7">
    <source>
        <dbReference type="ARBA" id="ARBA00022989"/>
    </source>
</evidence>
<dbReference type="Pfam" id="PF12019">
    <property type="entry name" value="GspH"/>
    <property type="match status" value="1"/>
</dbReference>
<keyword evidence="3" id="KW-1003">Cell membrane</keyword>
<accession>A0A0P0R7A2</accession>
<dbReference type="KEGG" id="bcai:K788_0004916"/>
<dbReference type="EMBL" id="CP012746">
    <property type="protein sequence ID" value="ALL64227.1"/>
    <property type="molecule type" value="Genomic_DNA"/>
</dbReference>
<dbReference type="GO" id="GO:0005886">
    <property type="term" value="C:plasma membrane"/>
    <property type="evidence" value="ECO:0007669"/>
    <property type="project" value="UniProtKB-SubCell"/>
</dbReference>
<keyword evidence="7 11" id="KW-1133">Transmembrane helix</keyword>
<evidence type="ECO:0000259" key="12">
    <source>
        <dbReference type="Pfam" id="PF12019"/>
    </source>
</evidence>
<evidence type="ECO:0000313" key="14">
    <source>
        <dbReference type="Proteomes" id="UP000019146"/>
    </source>
</evidence>
<keyword evidence="5" id="KW-0997">Cell inner membrane</keyword>
<evidence type="ECO:0000313" key="13">
    <source>
        <dbReference type="EMBL" id="ALL64227.1"/>
    </source>
</evidence>
<evidence type="ECO:0000256" key="6">
    <source>
        <dbReference type="ARBA" id="ARBA00022692"/>
    </source>
</evidence>
<dbReference type="InterPro" id="IPR045584">
    <property type="entry name" value="Pilin-like"/>
</dbReference>
<evidence type="ECO:0000256" key="2">
    <source>
        <dbReference type="ARBA" id="ARBA00021549"/>
    </source>
</evidence>
<evidence type="ECO:0000256" key="9">
    <source>
        <dbReference type="ARBA" id="ARBA00025772"/>
    </source>
</evidence>